<gene>
    <name evidence="1" type="ORF">AMJ87_10120</name>
</gene>
<dbReference type="AlphaFoldDB" id="A0A0S8GBH5"/>
<accession>A0A0S8GBH5</accession>
<sequence length="301" mass="35133">MIIDPIDLKLIRLLEQHGGIPIEEVLAKFQITEQEVLLRIRNFEEAGFINGYGMKIFIPGVLGGKWYWGCLACETTPHFKPEAAVTHLEEIVENITVPAGMCPDMSLLFYTQNLRDTYQTIHKTPGVKYAEVYKIDEYVVDVPRILINEDWQIIDHYFENIMRLNYERIHTIINNPRSDDDIKLSRLLWSKKNRKGVVSLFPNFNWSLITNYLHLHCAVTTRLRVKDLRRIVNNLGFSGNIASRFKKRLLQLEFDVWGFSDLQTILGSLKDVGKVTVEGYSLAHKNRIYHDWIKAYTREHL</sequence>
<dbReference type="InterPro" id="IPR036388">
    <property type="entry name" value="WH-like_DNA-bd_sf"/>
</dbReference>
<evidence type="ECO:0008006" key="3">
    <source>
        <dbReference type="Google" id="ProtNLM"/>
    </source>
</evidence>
<comment type="caution">
    <text evidence="1">The sequence shown here is derived from an EMBL/GenBank/DDBJ whole genome shotgun (WGS) entry which is preliminary data.</text>
</comment>
<proteinExistence type="predicted"/>
<dbReference type="SUPFAM" id="SSF46785">
    <property type="entry name" value="Winged helix' DNA-binding domain"/>
    <property type="match status" value="1"/>
</dbReference>
<organism evidence="1 2">
    <name type="scientific">candidate division WOR_3 bacterium SM23_60</name>
    <dbReference type="NCBI Taxonomy" id="1703780"/>
    <lineage>
        <taxon>Bacteria</taxon>
        <taxon>Bacteria division WOR-3</taxon>
    </lineage>
</organism>
<dbReference type="Pfam" id="PF13412">
    <property type="entry name" value="HTH_24"/>
    <property type="match status" value="1"/>
</dbReference>
<evidence type="ECO:0000313" key="2">
    <source>
        <dbReference type="Proteomes" id="UP000051096"/>
    </source>
</evidence>
<reference evidence="1 2" key="1">
    <citation type="journal article" date="2015" name="Microbiome">
        <title>Genomic resolution of linkages in carbon, nitrogen, and sulfur cycling among widespread estuary sediment bacteria.</title>
        <authorList>
            <person name="Baker B.J."/>
            <person name="Lazar C.S."/>
            <person name="Teske A.P."/>
            <person name="Dick G.J."/>
        </authorList>
    </citation>
    <scope>NUCLEOTIDE SEQUENCE [LARGE SCALE GENOMIC DNA]</scope>
    <source>
        <strain evidence="1">SM23_60</strain>
    </source>
</reference>
<protein>
    <recommendedName>
        <fullName evidence="3">HTH asnC-type domain-containing protein</fullName>
    </recommendedName>
</protein>
<evidence type="ECO:0000313" key="1">
    <source>
        <dbReference type="EMBL" id="KPK69636.1"/>
    </source>
</evidence>
<dbReference type="InterPro" id="IPR036390">
    <property type="entry name" value="WH_DNA-bd_sf"/>
</dbReference>
<dbReference type="Gene3D" id="1.10.10.10">
    <property type="entry name" value="Winged helix-like DNA-binding domain superfamily/Winged helix DNA-binding domain"/>
    <property type="match status" value="1"/>
</dbReference>
<dbReference type="Proteomes" id="UP000051096">
    <property type="component" value="Unassembled WGS sequence"/>
</dbReference>
<dbReference type="EMBL" id="LJUO01000117">
    <property type="protein sequence ID" value="KPK69636.1"/>
    <property type="molecule type" value="Genomic_DNA"/>
</dbReference>
<name>A0A0S8GBH5_UNCW3</name>